<dbReference type="InterPro" id="IPR058980">
    <property type="entry name" value="Glyco_transf_N"/>
</dbReference>
<dbReference type="CDD" id="cd03784">
    <property type="entry name" value="GT1_Gtf-like"/>
    <property type="match status" value="1"/>
</dbReference>
<name>A0AAP0JNJ0_9MAGN</name>
<dbReference type="Proteomes" id="UP001417504">
    <property type="component" value="Unassembled WGS sequence"/>
</dbReference>
<dbReference type="EMBL" id="JBBNAE010000003">
    <property type="protein sequence ID" value="KAK9137277.1"/>
    <property type="molecule type" value="Genomic_DNA"/>
</dbReference>
<gene>
    <name evidence="6" type="ORF">Sjap_007871</name>
</gene>
<dbReference type="PANTHER" id="PTHR11926">
    <property type="entry name" value="GLUCOSYL/GLUCURONOSYL TRANSFERASES"/>
    <property type="match status" value="1"/>
</dbReference>
<proteinExistence type="inferred from homology"/>
<evidence type="ECO:0000259" key="5">
    <source>
        <dbReference type="Pfam" id="PF26168"/>
    </source>
</evidence>
<dbReference type="PROSITE" id="PS00375">
    <property type="entry name" value="UDPGT"/>
    <property type="match status" value="1"/>
</dbReference>
<dbReference type="EC" id="2.4.1.-" evidence="4"/>
<evidence type="ECO:0000256" key="4">
    <source>
        <dbReference type="RuleBase" id="RU362057"/>
    </source>
</evidence>
<dbReference type="AlphaFoldDB" id="A0AAP0JNJ0"/>
<evidence type="ECO:0000256" key="3">
    <source>
        <dbReference type="RuleBase" id="RU003718"/>
    </source>
</evidence>
<keyword evidence="3" id="KW-0328">Glycosyltransferase</keyword>
<dbReference type="GO" id="GO:0080044">
    <property type="term" value="F:quercetin 7-O-glucosyltransferase activity"/>
    <property type="evidence" value="ECO:0007669"/>
    <property type="project" value="TreeGrafter"/>
</dbReference>
<comment type="caution">
    <text evidence="6">The sequence shown here is derived from an EMBL/GenBank/DDBJ whole genome shotgun (WGS) entry which is preliminary data.</text>
</comment>
<feature type="domain" description="Glycosyltransferase N-terminal" evidence="5">
    <location>
        <begin position="16"/>
        <end position="138"/>
    </location>
</feature>
<dbReference type="InterPro" id="IPR035595">
    <property type="entry name" value="UDP_glycos_trans_CS"/>
</dbReference>
<keyword evidence="7" id="KW-1185">Reference proteome</keyword>
<dbReference type="FunFam" id="3.40.50.2000:FF:000027">
    <property type="entry name" value="Glycosyltransferase"/>
    <property type="match status" value="1"/>
</dbReference>
<dbReference type="GO" id="GO:0080043">
    <property type="term" value="F:quercetin 3-O-glucosyltransferase activity"/>
    <property type="evidence" value="ECO:0007669"/>
    <property type="project" value="TreeGrafter"/>
</dbReference>
<dbReference type="FunFam" id="3.40.50.2000:FF:000055">
    <property type="entry name" value="Glycosyltransferase"/>
    <property type="match status" value="1"/>
</dbReference>
<protein>
    <recommendedName>
        <fullName evidence="4">Glycosyltransferase</fullName>
        <ecNumber evidence="4">2.4.1.-</ecNumber>
    </recommendedName>
</protein>
<dbReference type="Pfam" id="PF26168">
    <property type="entry name" value="Glyco_transf_N"/>
    <property type="match status" value="1"/>
</dbReference>
<sequence length="496" mass="55863">MGSLEVAENSNNKPHVVCIPYPAQGHINPMFMLAKLLHYKGFHITFVNTEYNHKRLMKSRGPDSVKGLPGFRFETITDGLPPSENDDVTQDIPTLCYYTSKTCLGPFRDLANRLNHTNPITCIVSDSVMSFSVEVSEELGIPHVFLWTASACGLMGYWHYSDLFQRGLAPLKDSSYLTNGYLETAIDWIPGLKDIRLKDIPNFIWTTNPDEFMPQYIINELSRTNRASAVIINTFDDLEGEVAGAIGSIIKPPLYTIGSLHSLLKHIPEHTPMASIASNLWKEETECLDWLDSKPPNSVVYVNFGSITVISPRQLVEFAWGLADSNRPFLWVIRPDLVTGDSAILPREFAAQTKERSMLAKWCPQERVLEHPSVGGFLTHCGWNSTIESISSGVPMICWPFFAEQHMNCRYLSSCGHWGVGMEIDSNVKRGEVERLVRELVGGDEKGREMKKRAVEWKEKAEEAVSDGGTSWTNFVRLIDEVLMSTKIRKVTRGKF</sequence>
<dbReference type="SUPFAM" id="SSF53756">
    <property type="entry name" value="UDP-Glycosyltransferase/glycogen phosphorylase"/>
    <property type="match status" value="1"/>
</dbReference>
<dbReference type="InterPro" id="IPR002213">
    <property type="entry name" value="UDP_glucos_trans"/>
</dbReference>
<dbReference type="Pfam" id="PF00201">
    <property type="entry name" value="UDPGT"/>
    <property type="match status" value="1"/>
</dbReference>
<dbReference type="PANTHER" id="PTHR11926:SF774">
    <property type="entry name" value="UDP-GLYCOSYLTRANSFERASE 85A1-RELATED"/>
    <property type="match status" value="1"/>
</dbReference>
<comment type="similarity">
    <text evidence="1 3">Belongs to the UDP-glycosyltransferase family.</text>
</comment>
<evidence type="ECO:0000313" key="7">
    <source>
        <dbReference type="Proteomes" id="UP001417504"/>
    </source>
</evidence>
<evidence type="ECO:0000256" key="2">
    <source>
        <dbReference type="ARBA" id="ARBA00022679"/>
    </source>
</evidence>
<evidence type="ECO:0000256" key="1">
    <source>
        <dbReference type="ARBA" id="ARBA00009995"/>
    </source>
</evidence>
<dbReference type="Gene3D" id="3.40.50.2000">
    <property type="entry name" value="Glycogen Phosphorylase B"/>
    <property type="match status" value="2"/>
</dbReference>
<organism evidence="6 7">
    <name type="scientific">Stephania japonica</name>
    <dbReference type="NCBI Taxonomy" id="461633"/>
    <lineage>
        <taxon>Eukaryota</taxon>
        <taxon>Viridiplantae</taxon>
        <taxon>Streptophyta</taxon>
        <taxon>Embryophyta</taxon>
        <taxon>Tracheophyta</taxon>
        <taxon>Spermatophyta</taxon>
        <taxon>Magnoliopsida</taxon>
        <taxon>Ranunculales</taxon>
        <taxon>Menispermaceae</taxon>
        <taxon>Menispermoideae</taxon>
        <taxon>Cissampelideae</taxon>
        <taxon>Stephania</taxon>
    </lineage>
</organism>
<reference evidence="6 7" key="1">
    <citation type="submission" date="2024-01" db="EMBL/GenBank/DDBJ databases">
        <title>Genome assemblies of Stephania.</title>
        <authorList>
            <person name="Yang L."/>
        </authorList>
    </citation>
    <scope>NUCLEOTIDE SEQUENCE [LARGE SCALE GENOMIC DNA]</scope>
    <source>
        <strain evidence="6">QJT</strain>
        <tissue evidence="6">Leaf</tissue>
    </source>
</reference>
<keyword evidence="2 3" id="KW-0808">Transferase</keyword>
<accession>A0AAP0JNJ0</accession>
<evidence type="ECO:0000313" key="6">
    <source>
        <dbReference type="EMBL" id="KAK9137277.1"/>
    </source>
</evidence>